<name>A0A8J6NTE2_9BACT</name>
<evidence type="ECO:0000313" key="6">
    <source>
        <dbReference type="Proteomes" id="UP000605201"/>
    </source>
</evidence>
<feature type="domain" description="CBS" evidence="3">
    <location>
        <begin position="82"/>
        <end position="139"/>
    </location>
</feature>
<comment type="caution">
    <text evidence="5">The sequence shown here is derived from an EMBL/GenBank/DDBJ whole genome shotgun (WGS) entry which is preliminary data.</text>
</comment>
<dbReference type="InterPro" id="IPR046342">
    <property type="entry name" value="CBS_dom_sf"/>
</dbReference>
<organism evidence="5 6">
    <name type="scientific">Candidatus Desulfatibia vada</name>
    <dbReference type="NCBI Taxonomy" id="2841696"/>
    <lineage>
        <taxon>Bacteria</taxon>
        <taxon>Pseudomonadati</taxon>
        <taxon>Thermodesulfobacteriota</taxon>
        <taxon>Desulfobacteria</taxon>
        <taxon>Desulfobacterales</taxon>
        <taxon>Desulfobacterales incertae sedis</taxon>
        <taxon>Candidatus Desulfatibia</taxon>
    </lineage>
</organism>
<evidence type="ECO:0000256" key="2">
    <source>
        <dbReference type="PROSITE-ProRule" id="PRU00703"/>
    </source>
</evidence>
<dbReference type="PROSITE" id="PS51671">
    <property type="entry name" value="ACT"/>
    <property type="match status" value="1"/>
</dbReference>
<dbReference type="InterPro" id="IPR051462">
    <property type="entry name" value="CBS_domain-containing"/>
</dbReference>
<reference evidence="5 6" key="1">
    <citation type="submission" date="2020-08" db="EMBL/GenBank/DDBJ databases">
        <title>Bridging the membrane lipid divide: bacteria of the FCB group superphylum have the potential to synthesize archaeal ether lipids.</title>
        <authorList>
            <person name="Villanueva L."/>
            <person name="Von Meijenfeldt F.A.B."/>
            <person name="Westbye A.B."/>
            <person name="Yadav S."/>
            <person name="Hopmans E.C."/>
            <person name="Dutilh B.E."/>
            <person name="Sinninghe Damste J.S."/>
        </authorList>
    </citation>
    <scope>NUCLEOTIDE SEQUENCE [LARGE SCALE GENOMIC DNA]</scope>
    <source>
        <strain evidence="5">NIOZ-UU17</strain>
    </source>
</reference>
<dbReference type="SUPFAM" id="SSF54631">
    <property type="entry name" value="CBS-domain pair"/>
    <property type="match status" value="1"/>
</dbReference>
<sequence>MYVGRIMHTHLVTIPPDTTITKARDIIAEKQIHHLLVVNESDELLGIISDRDLKQSWASPATTLSVHELNYLLNQLTADMIMVKKIITISPNTTIERAANIMQKNRISALPVMEKDKLVGIITTNDVMEVLLQAIGISEDSTRFSVLVEDRIGVVAEVSRLLQEHQINIRSLVTWPEKKHPGIYQLVMRVAAKDGEKAVSVLNKGGFNVLAEYVQDFTPYLPKA</sequence>
<dbReference type="InterPro" id="IPR000644">
    <property type="entry name" value="CBS_dom"/>
</dbReference>
<keyword evidence="2" id="KW-0129">CBS domain</keyword>
<dbReference type="Gene3D" id="3.10.580.10">
    <property type="entry name" value="CBS-domain"/>
    <property type="match status" value="1"/>
</dbReference>
<dbReference type="Proteomes" id="UP000605201">
    <property type="component" value="Unassembled WGS sequence"/>
</dbReference>
<evidence type="ECO:0000259" key="3">
    <source>
        <dbReference type="PROSITE" id="PS51371"/>
    </source>
</evidence>
<dbReference type="Gene3D" id="3.30.70.260">
    <property type="match status" value="1"/>
</dbReference>
<keyword evidence="1" id="KW-0677">Repeat</keyword>
<dbReference type="PANTHER" id="PTHR48108">
    <property type="entry name" value="CBS DOMAIN-CONTAINING PROTEIN CBSX2, CHLOROPLASTIC"/>
    <property type="match status" value="1"/>
</dbReference>
<gene>
    <name evidence="5" type="ORF">H8D96_12700</name>
</gene>
<dbReference type="InterPro" id="IPR002912">
    <property type="entry name" value="ACT_dom"/>
</dbReference>
<protein>
    <submittedName>
        <fullName evidence="5">CBS domain-containing protein</fullName>
    </submittedName>
</protein>
<dbReference type="PROSITE" id="PS51371">
    <property type="entry name" value="CBS"/>
    <property type="match status" value="2"/>
</dbReference>
<dbReference type="Pfam" id="PF00571">
    <property type="entry name" value="CBS"/>
    <property type="match status" value="2"/>
</dbReference>
<dbReference type="AlphaFoldDB" id="A0A8J6NTE2"/>
<dbReference type="Pfam" id="PF01842">
    <property type="entry name" value="ACT"/>
    <property type="match status" value="1"/>
</dbReference>
<proteinExistence type="predicted"/>
<dbReference type="EMBL" id="JACNIG010000247">
    <property type="protein sequence ID" value="MBC8432764.1"/>
    <property type="molecule type" value="Genomic_DNA"/>
</dbReference>
<evidence type="ECO:0000259" key="4">
    <source>
        <dbReference type="PROSITE" id="PS51671"/>
    </source>
</evidence>
<dbReference type="InterPro" id="IPR045865">
    <property type="entry name" value="ACT-like_dom_sf"/>
</dbReference>
<dbReference type="PANTHER" id="PTHR48108:SF34">
    <property type="entry name" value="CBS DOMAIN-CONTAINING PROTEIN YHCV"/>
    <property type="match status" value="1"/>
</dbReference>
<feature type="domain" description="ACT" evidence="4">
    <location>
        <begin position="143"/>
        <end position="219"/>
    </location>
</feature>
<evidence type="ECO:0000313" key="5">
    <source>
        <dbReference type="EMBL" id="MBC8432764.1"/>
    </source>
</evidence>
<feature type="domain" description="CBS" evidence="3">
    <location>
        <begin position="7"/>
        <end position="63"/>
    </location>
</feature>
<accession>A0A8J6NTE2</accession>
<evidence type="ECO:0000256" key="1">
    <source>
        <dbReference type="ARBA" id="ARBA00022737"/>
    </source>
</evidence>
<dbReference type="SMART" id="SM00116">
    <property type="entry name" value="CBS"/>
    <property type="match status" value="2"/>
</dbReference>
<dbReference type="SUPFAM" id="SSF55021">
    <property type="entry name" value="ACT-like"/>
    <property type="match status" value="1"/>
</dbReference>
<dbReference type="CDD" id="cd04584">
    <property type="entry name" value="CBS_pair_AcuB_like"/>
    <property type="match status" value="1"/>
</dbReference>